<feature type="compositionally biased region" description="Polar residues" evidence="1">
    <location>
        <begin position="122"/>
        <end position="132"/>
    </location>
</feature>
<evidence type="ECO:0000256" key="1">
    <source>
        <dbReference type="SAM" id="MobiDB-lite"/>
    </source>
</evidence>
<feature type="region of interest" description="Disordered" evidence="1">
    <location>
        <begin position="1"/>
        <end position="73"/>
    </location>
</feature>
<dbReference type="AlphaFoldDB" id="A0A0W0DZL7"/>
<evidence type="ECO:0000313" key="3">
    <source>
        <dbReference type="Proteomes" id="UP000054886"/>
    </source>
</evidence>
<proteinExistence type="predicted"/>
<dbReference type="Proteomes" id="UP000054886">
    <property type="component" value="Unassembled WGS sequence"/>
</dbReference>
<feature type="compositionally biased region" description="Polar residues" evidence="1">
    <location>
        <begin position="308"/>
        <end position="321"/>
    </location>
</feature>
<feature type="region of interest" description="Disordered" evidence="1">
    <location>
        <begin position="444"/>
        <end position="464"/>
    </location>
</feature>
<feature type="compositionally biased region" description="Polar residues" evidence="1">
    <location>
        <begin position="924"/>
        <end position="936"/>
    </location>
</feature>
<comment type="caution">
    <text evidence="2">The sequence shown here is derived from an EMBL/GenBank/DDBJ whole genome shotgun (WGS) entry which is preliminary data.</text>
</comment>
<protein>
    <submittedName>
        <fullName evidence="2">Zinc-regulated protein 8</fullName>
    </submittedName>
</protein>
<feature type="compositionally biased region" description="Basic and acidic residues" evidence="1">
    <location>
        <begin position="103"/>
        <end position="112"/>
    </location>
</feature>
<organism evidence="2 3">
    <name type="scientific">Candida glabrata</name>
    <name type="common">Yeast</name>
    <name type="synonym">Torulopsis glabrata</name>
    <dbReference type="NCBI Taxonomy" id="5478"/>
    <lineage>
        <taxon>Eukaryota</taxon>
        <taxon>Fungi</taxon>
        <taxon>Dikarya</taxon>
        <taxon>Ascomycota</taxon>
        <taxon>Saccharomycotina</taxon>
        <taxon>Saccharomycetes</taxon>
        <taxon>Saccharomycetales</taxon>
        <taxon>Saccharomycetaceae</taxon>
        <taxon>Nakaseomyces</taxon>
    </lineage>
</organism>
<feature type="region of interest" description="Disordered" evidence="1">
    <location>
        <begin position="300"/>
        <end position="366"/>
    </location>
</feature>
<feature type="region of interest" description="Disordered" evidence="1">
    <location>
        <begin position="955"/>
        <end position="990"/>
    </location>
</feature>
<dbReference type="VEuPathDB" id="FungiDB:B1J91_C02409g"/>
<reference evidence="2 3" key="1">
    <citation type="submission" date="2015-10" db="EMBL/GenBank/DDBJ databases">
        <title>Draft genomes sequences of Candida glabrata isolates 1A, 1B, 2A, 2B, 3A and 3B.</title>
        <authorList>
            <person name="Haavelsrud O.E."/>
            <person name="Gaustad P."/>
        </authorList>
    </citation>
    <scope>NUCLEOTIDE SEQUENCE [LARGE SCALE GENOMIC DNA]</scope>
    <source>
        <strain evidence="2">910700640</strain>
    </source>
</reference>
<feature type="region of interest" description="Disordered" evidence="1">
    <location>
        <begin position="893"/>
        <end position="940"/>
    </location>
</feature>
<accession>A0A0W0DZL7</accession>
<feature type="region of interest" description="Disordered" evidence="1">
    <location>
        <begin position="168"/>
        <end position="211"/>
    </location>
</feature>
<name>A0A0W0DZL7_CANGB</name>
<dbReference type="EMBL" id="LLZZ01000144">
    <property type="protein sequence ID" value="KTA99456.1"/>
    <property type="molecule type" value="Genomic_DNA"/>
</dbReference>
<feature type="compositionally biased region" description="Acidic residues" evidence="1">
    <location>
        <begin position="345"/>
        <end position="366"/>
    </location>
</feature>
<feature type="compositionally biased region" description="Polar residues" evidence="1">
    <location>
        <begin position="972"/>
        <end position="990"/>
    </location>
</feature>
<feature type="region of interest" description="Disordered" evidence="1">
    <location>
        <begin position="856"/>
        <end position="876"/>
    </location>
</feature>
<feature type="compositionally biased region" description="Basic residues" evidence="1">
    <location>
        <begin position="1"/>
        <end position="11"/>
    </location>
</feature>
<dbReference type="VEuPathDB" id="FungiDB:GWK60_C02013"/>
<dbReference type="VEuPathDB" id="FungiDB:GVI51_C02189"/>
<gene>
    <name evidence="2" type="ORF">AO440_000495</name>
</gene>
<feature type="compositionally biased region" description="Low complexity" evidence="1">
    <location>
        <begin position="49"/>
        <end position="64"/>
    </location>
</feature>
<feature type="region of interest" description="Disordered" evidence="1">
    <location>
        <begin position="480"/>
        <end position="523"/>
    </location>
</feature>
<evidence type="ECO:0000313" key="2">
    <source>
        <dbReference type="EMBL" id="KTA99456.1"/>
    </source>
</evidence>
<feature type="region of interest" description="Disordered" evidence="1">
    <location>
        <begin position="97"/>
        <end position="134"/>
    </location>
</feature>
<feature type="compositionally biased region" description="Low complexity" evidence="1">
    <location>
        <begin position="180"/>
        <end position="194"/>
    </location>
</feature>
<sequence>MRSFIKSHRKSNSLESDSDIDFKQLKRKNASTSQLSPPRYNTDYYDPATSSPKTPTHSHTTSDSLPQKHSPGFESLHRLFNNKLFKKASNSSLNSYLANTDSQSRRSSKDQDPLAPSFHVLKTSSNPASQDSELPVIKGVITHTWGNHSKHNDPHVIVLNDPKTSFETLRSSDLEPPPRLTSKTTRSSVSSERSWSTRDHSMSPPLTSINQDIDIPEDMATRSKNTLINKKKMENRQARIHSNDDLIAMRKNSSDTLPQAAEFFASDKLPGDSTPILEIPESPPPVITLEKYNSNLRDAKELSRSKNVRSNRASVVSMTQSEESRWSNHLMVNSNHNQNKLRDSDDSDYSNAIDEEDDDDADDDDEASQFSFEYSNLSGRTPSVKYYSKPEPKQMVYIDDLYDDEDFDEDMNYYDENEVSEFLQEEMASNKNNINTDTSVLKDLSSPSINDHSNEKPIYKPTTQMRVNKPKVHRYNDLFALSDEDDPSFNDDDEFDEDEEEGGDDNDEEDEIDEEYDQKVSDECGQSIELQSDDIHRDYGVEYYNDFGGDLNLQNDVQKHHINKEQQYISDEEFDDAITDLNMAKHIIEEEVVLDKAEALRYQKDAEPVQSKTSEDVVNYVDEDSNLRINEKLEKGDVTYQKPTLLTEVKNKQFQKKPVASFADIFNLESDSEEDINNEDGLTGLSDVGLDEDDAVSSPILQSPFESQSLAEGLVSPVICTPGKPNMINKQIIPTIKCEPSSPQEKTIENNKSHTASNFKEYGLNHPLPPPARSQALKFHDLNSELDSELPALMSNLYFIDETEEDAYNELNDVTRDEDEYLDEINTVPEDFNFSDTENDNNAAKRMLRRSNKGSFRSTYSFTDKPQGVTTESSPIKNKLEVNNKTVTFFSSPGWSKSPGSEIGMQRSKSPVKPSSGYRPFGQGSKQFPITPSHEPNYSIEEDRIASTDEILESRTPPTTYMAPSPAFIPNYSLSPIQEASSSVTNSPKR</sequence>
<dbReference type="VEuPathDB" id="FungiDB:CAGL0C02409g"/>
<feature type="compositionally biased region" description="Acidic residues" evidence="1">
    <location>
        <begin position="482"/>
        <end position="516"/>
    </location>
</feature>